<protein>
    <submittedName>
        <fullName evidence="2">Uncharacterized protein</fullName>
    </submittedName>
</protein>
<feature type="compositionally biased region" description="Basic and acidic residues" evidence="1">
    <location>
        <begin position="99"/>
        <end position="112"/>
    </location>
</feature>
<accession>A0A852VLX6</accession>
<dbReference type="EMBL" id="JACCCU010000005">
    <property type="protein sequence ID" value="NYF92299.1"/>
    <property type="molecule type" value="Genomic_DNA"/>
</dbReference>
<comment type="caution">
    <text evidence="2">The sequence shown here is derived from an EMBL/GenBank/DDBJ whole genome shotgun (WGS) entry which is preliminary data.</text>
</comment>
<proteinExistence type="predicted"/>
<evidence type="ECO:0000313" key="3">
    <source>
        <dbReference type="Proteomes" id="UP000564385"/>
    </source>
</evidence>
<organism evidence="2 3">
    <name type="scientific">Tunturiibacter lichenicola</name>
    <dbReference type="NCBI Taxonomy" id="2051959"/>
    <lineage>
        <taxon>Bacteria</taxon>
        <taxon>Pseudomonadati</taxon>
        <taxon>Acidobacteriota</taxon>
        <taxon>Terriglobia</taxon>
        <taxon>Terriglobales</taxon>
        <taxon>Acidobacteriaceae</taxon>
        <taxon>Tunturiibacter</taxon>
    </lineage>
</organism>
<evidence type="ECO:0000313" key="2">
    <source>
        <dbReference type="EMBL" id="NYF92299.1"/>
    </source>
</evidence>
<name>A0A852VLX6_9BACT</name>
<reference evidence="2 3" key="1">
    <citation type="submission" date="2020-07" db="EMBL/GenBank/DDBJ databases">
        <title>Genomic Encyclopedia of Type Strains, Phase IV (KMG-V): Genome sequencing to study the core and pangenomes of soil and plant-associated prokaryotes.</title>
        <authorList>
            <person name="Whitman W."/>
        </authorList>
    </citation>
    <scope>NUCLEOTIDE SEQUENCE [LARGE SCALE GENOMIC DNA]</scope>
    <source>
        <strain evidence="2 3">M8UP22</strain>
    </source>
</reference>
<gene>
    <name evidence="2" type="ORF">HDF08_004422</name>
</gene>
<feature type="region of interest" description="Disordered" evidence="1">
    <location>
        <begin position="32"/>
        <end position="51"/>
    </location>
</feature>
<dbReference type="AlphaFoldDB" id="A0A852VLX6"/>
<evidence type="ECO:0000256" key="1">
    <source>
        <dbReference type="SAM" id="MobiDB-lite"/>
    </source>
</evidence>
<sequence length="118" mass="13355">ERTTEFARNVVDRVESFFGAGKQENLPFTASLKEQEQARSPSPPSEEQLEKSLAGLDQRIAMRESFDAQLAGLDKRMEAEARALQEKELSRSQEISPARPEKEIEIEHEHSRGFGIGR</sequence>
<feature type="region of interest" description="Disordered" evidence="1">
    <location>
        <begin position="84"/>
        <end position="118"/>
    </location>
</feature>
<feature type="non-terminal residue" evidence="2">
    <location>
        <position position="1"/>
    </location>
</feature>
<dbReference type="Proteomes" id="UP000564385">
    <property type="component" value="Unassembled WGS sequence"/>
</dbReference>